<evidence type="ECO:0000313" key="6">
    <source>
        <dbReference type="EMBL" id="PMS38414.1"/>
    </source>
</evidence>
<dbReference type="STRING" id="863227.GCA_000373005_01126"/>
<dbReference type="Gene3D" id="1.10.230.10">
    <property type="entry name" value="Cytochrome P450-Terp, domain 2"/>
    <property type="match status" value="1"/>
</dbReference>
<dbReference type="AlphaFoldDB" id="A0A2N7X9V9"/>
<evidence type="ECO:0000313" key="7">
    <source>
        <dbReference type="Proteomes" id="UP000235777"/>
    </source>
</evidence>
<comment type="caution">
    <text evidence="6">The sequence shown here is derived from an EMBL/GenBank/DDBJ whole genome shotgun (WGS) entry which is preliminary data.</text>
</comment>
<organism evidence="6 7">
    <name type="scientific">Trinickia symbiotica</name>
    <dbReference type="NCBI Taxonomy" id="863227"/>
    <lineage>
        <taxon>Bacteria</taxon>
        <taxon>Pseudomonadati</taxon>
        <taxon>Pseudomonadota</taxon>
        <taxon>Betaproteobacteria</taxon>
        <taxon>Burkholderiales</taxon>
        <taxon>Burkholderiaceae</taxon>
        <taxon>Trinickia</taxon>
    </lineage>
</organism>
<dbReference type="EMBL" id="PNYC01000001">
    <property type="protein sequence ID" value="PMS38414.1"/>
    <property type="molecule type" value="Genomic_DNA"/>
</dbReference>
<dbReference type="PANTHER" id="PTHR11739">
    <property type="entry name" value="CITRATE SYNTHASE"/>
    <property type="match status" value="1"/>
</dbReference>
<dbReference type="InterPro" id="IPR016142">
    <property type="entry name" value="Citrate_synth-like_lrg_a-sub"/>
</dbReference>
<dbReference type="OrthoDB" id="9032689at2"/>
<dbReference type="InterPro" id="IPR016143">
    <property type="entry name" value="Citrate_synth-like_sm_a-sub"/>
</dbReference>
<dbReference type="SUPFAM" id="SSF48256">
    <property type="entry name" value="Citrate synthase"/>
    <property type="match status" value="1"/>
</dbReference>
<evidence type="ECO:0000256" key="2">
    <source>
        <dbReference type="ARBA" id="ARBA00010566"/>
    </source>
</evidence>
<comment type="pathway">
    <text evidence="1">Carbohydrate metabolism; tricarboxylic acid cycle; isocitrate from oxaloacetate: step 1/2.</text>
</comment>
<keyword evidence="4" id="KW-0808">Transferase</keyword>
<sequence>MSEPNPPGNLLGRPPTRYRGTDIDGATLSPEGLWVRGRNLNELIGGISFEDALWHIWFDRMPSSGESNAVRQRLARYGAAFAGGNASVDAAAGAARAGVETIFAAAAGLMRDVDHIQAQVAHDARGDWDDDFDALLACVAGAPYLMRAALNAPAVDEAGGSHAMRVLRAARADGRADIPDQAAERVMNALLVAWHGGFGYITPTVLVPRCAIGTGVTLAQAIAAGFMSSGPNHVGAARAAMQWLTSIASAVDGASADRQASDEAAVLQAVDRTLDGKGALLSGFGHPLFEADPRPPHVRALFREWGFEGRFVRMFDAACDHAAHRKGLKPNIDFVTAAALLDLGIDEPRWGVGVGLCARIAAMAAHAVERRSRPAFGVTSATARKLLAAVPVGWL</sequence>
<dbReference type="Pfam" id="PF00285">
    <property type="entry name" value="Citrate_synt"/>
    <property type="match status" value="1"/>
</dbReference>
<gene>
    <name evidence="6" type="ORF">C0Z20_00550</name>
</gene>
<evidence type="ECO:0000256" key="4">
    <source>
        <dbReference type="ARBA" id="ARBA00022679"/>
    </source>
</evidence>
<evidence type="ECO:0000256" key="3">
    <source>
        <dbReference type="ARBA" id="ARBA00012972"/>
    </source>
</evidence>
<dbReference type="GO" id="GO:0036440">
    <property type="term" value="F:citrate synthase activity"/>
    <property type="evidence" value="ECO:0007669"/>
    <property type="project" value="UniProtKB-EC"/>
</dbReference>
<feature type="region of interest" description="Disordered" evidence="5">
    <location>
        <begin position="1"/>
        <end position="24"/>
    </location>
</feature>
<dbReference type="UniPathway" id="UPA00223">
    <property type="reaction ID" value="UER00717"/>
</dbReference>
<dbReference type="GO" id="GO:0006099">
    <property type="term" value="P:tricarboxylic acid cycle"/>
    <property type="evidence" value="ECO:0007669"/>
    <property type="project" value="UniProtKB-UniPathway"/>
</dbReference>
<dbReference type="PANTHER" id="PTHR11739:SF4">
    <property type="entry name" value="CITRATE SYNTHASE, PEROXISOMAL"/>
    <property type="match status" value="1"/>
</dbReference>
<dbReference type="RefSeq" id="WP_018439658.1">
    <property type="nucleotide sequence ID" value="NZ_KB890165.1"/>
</dbReference>
<evidence type="ECO:0000256" key="5">
    <source>
        <dbReference type="SAM" id="MobiDB-lite"/>
    </source>
</evidence>
<dbReference type="Gene3D" id="1.10.580.10">
    <property type="entry name" value="Citrate Synthase, domain 1"/>
    <property type="match status" value="1"/>
</dbReference>
<reference evidence="6 7" key="1">
    <citation type="submission" date="2018-01" db="EMBL/GenBank/DDBJ databases">
        <title>Whole genome analyses suggest that Burkholderia sensu lato contains two further novel genera in the rhizoxinica-symbiotica group Mycetohabitans gen. nov., and Trinickia gen. nov.: implications for the evolution of diazotrophy and nodulation in the Burkholderiaceae.</title>
        <authorList>
            <person name="Estrada-de los Santos P."/>
            <person name="Palmer M."/>
            <person name="Chavez-Ramirez B."/>
            <person name="Beukes C."/>
            <person name="Steenkamp E.T."/>
            <person name="Hirsch A.M."/>
            <person name="Manyaka P."/>
            <person name="Maluk M."/>
            <person name="Lafos M."/>
            <person name="Crook M."/>
            <person name="Gross E."/>
            <person name="Simon M.F."/>
            <person name="Bueno dos Reis Junior F."/>
            <person name="Poole P.S."/>
            <person name="Venter S.N."/>
            <person name="James E.K."/>
        </authorList>
    </citation>
    <scope>NUCLEOTIDE SEQUENCE [LARGE SCALE GENOMIC DNA]</scope>
    <source>
        <strain evidence="6 7">JPY 581</strain>
    </source>
</reference>
<dbReference type="GO" id="GO:0005829">
    <property type="term" value="C:cytosol"/>
    <property type="evidence" value="ECO:0007669"/>
    <property type="project" value="TreeGrafter"/>
</dbReference>
<comment type="similarity">
    <text evidence="2">Belongs to the citrate synthase family.</text>
</comment>
<dbReference type="Proteomes" id="UP000235777">
    <property type="component" value="Unassembled WGS sequence"/>
</dbReference>
<name>A0A2N7X9V9_9BURK</name>
<accession>A0A2N7X9V9</accession>
<dbReference type="GO" id="GO:0005975">
    <property type="term" value="P:carbohydrate metabolic process"/>
    <property type="evidence" value="ECO:0007669"/>
    <property type="project" value="TreeGrafter"/>
</dbReference>
<dbReference type="InterPro" id="IPR002020">
    <property type="entry name" value="Citrate_synthase"/>
</dbReference>
<keyword evidence="7" id="KW-1185">Reference proteome</keyword>
<dbReference type="InterPro" id="IPR036969">
    <property type="entry name" value="Citrate_synthase_sf"/>
</dbReference>
<protein>
    <recommendedName>
        <fullName evidence="3">citrate synthase (unknown stereospecificity)</fullName>
        <ecNumber evidence="3">2.3.3.16</ecNumber>
    </recommendedName>
</protein>
<feature type="compositionally biased region" description="Low complexity" evidence="5">
    <location>
        <begin position="8"/>
        <end position="17"/>
    </location>
</feature>
<dbReference type="EC" id="2.3.3.16" evidence="3"/>
<evidence type="ECO:0000256" key="1">
    <source>
        <dbReference type="ARBA" id="ARBA00004751"/>
    </source>
</evidence>
<proteinExistence type="inferred from homology"/>